<dbReference type="OrthoDB" id="5676714at2"/>
<evidence type="ECO:0000256" key="1">
    <source>
        <dbReference type="SAM" id="SignalP"/>
    </source>
</evidence>
<protein>
    <recommendedName>
        <fullName evidence="4">Lipoprotein</fullName>
    </recommendedName>
</protein>
<dbReference type="PROSITE" id="PS51257">
    <property type="entry name" value="PROKAR_LIPOPROTEIN"/>
    <property type="match status" value="1"/>
</dbReference>
<keyword evidence="3" id="KW-1185">Reference proteome</keyword>
<dbReference type="EMBL" id="NRJF01000067">
    <property type="protein sequence ID" value="RIY36218.1"/>
    <property type="molecule type" value="Genomic_DNA"/>
</dbReference>
<dbReference type="RefSeq" id="WP_119534473.1">
    <property type="nucleotide sequence ID" value="NZ_NRJF01000067.1"/>
</dbReference>
<keyword evidence="1" id="KW-0732">Signal</keyword>
<feature type="chain" id="PRO_5017451353" description="Lipoprotein" evidence="1">
    <location>
        <begin position="21"/>
        <end position="205"/>
    </location>
</feature>
<evidence type="ECO:0000313" key="3">
    <source>
        <dbReference type="Proteomes" id="UP000265964"/>
    </source>
</evidence>
<comment type="caution">
    <text evidence="2">The sequence shown here is derived from an EMBL/GenBank/DDBJ whole genome shotgun (WGS) entry which is preliminary data.</text>
</comment>
<organism evidence="2 3">
    <name type="scientific">Psittacicella gerlachiana</name>
    <dbReference type="NCBI Taxonomy" id="2028574"/>
    <lineage>
        <taxon>Bacteria</taxon>
        <taxon>Pseudomonadati</taxon>
        <taxon>Pseudomonadota</taxon>
        <taxon>Gammaproteobacteria</taxon>
        <taxon>Pasteurellales</taxon>
        <taxon>Psittacicellaceae</taxon>
        <taxon>Psittacicella</taxon>
    </lineage>
</organism>
<name>A0A3A1YGA7_9GAMM</name>
<accession>A0A3A1YGA7</accession>
<evidence type="ECO:0000313" key="2">
    <source>
        <dbReference type="EMBL" id="RIY36218.1"/>
    </source>
</evidence>
<dbReference type="Proteomes" id="UP000265964">
    <property type="component" value="Unassembled WGS sequence"/>
</dbReference>
<evidence type="ECO:0008006" key="4">
    <source>
        <dbReference type="Google" id="ProtNLM"/>
    </source>
</evidence>
<proteinExistence type="predicted"/>
<reference evidence="2 3" key="1">
    <citation type="submission" date="2017-08" db="EMBL/GenBank/DDBJ databases">
        <title>Reclassification of Bisgaard taxon 37 and 44.</title>
        <authorList>
            <person name="Christensen H."/>
        </authorList>
    </citation>
    <scope>NUCLEOTIDE SEQUENCE [LARGE SCALE GENOMIC DNA]</scope>
    <source>
        <strain evidence="2 3">EEAB3T1</strain>
    </source>
</reference>
<dbReference type="AlphaFoldDB" id="A0A3A1YGA7"/>
<feature type="signal peptide" evidence="1">
    <location>
        <begin position="1"/>
        <end position="20"/>
    </location>
</feature>
<sequence>MLKQRLFIILSCLLSLMVLSACTPKKTINVEQAQEFAKVYKEQLLTWRAGYLILSVTGLDPEKQATPLASANAILDRYVKGFYIALNSNSKAEFKDGEFIAPHFAKFKFAAQICQIAQTNPEEMNKITQNTVGVEDFCRDTVFYYRLMVESFTSDQVASLNAWSMQRLISKEHWVKIQDGDYGFTYALPTVADLTNSNLEPYVSK</sequence>
<gene>
    <name evidence="2" type="ORF">CKF59_02835</name>
</gene>